<name>A0A1X1ET43_PANCY</name>
<evidence type="ECO:0000313" key="1">
    <source>
        <dbReference type="EMBL" id="ORM93137.1"/>
    </source>
</evidence>
<protein>
    <submittedName>
        <fullName evidence="1">Uncharacterized protein</fullName>
    </submittedName>
</protein>
<accession>A0A1X1ET43</accession>
<comment type="caution">
    <text evidence="1">The sequence shown here is derived from an EMBL/GenBank/DDBJ whole genome shotgun (WGS) entry which is preliminary data.</text>
</comment>
<dbReference type="STRING" id="55209.HA50_07175"/>
<organism evidence="1 2">
    <name type="scientific">Pantoea cypripedii</name>
    <name type="common">Pectobacterium cypripedii</name>
    <name type="synonym">Erwinia cypripedii</name>
    <dbReference type="NCBI Taxonomy" id="55209"/>
    <lineage>
        <taxon>Bacteria</taxon>
        <taxon>Pseudomonadati</taxon>
        <taxon>Pseudomonadota</taxon>
        <taxon>Gammaproteobacteria</taxon>
        <taxon>Enterobacterales</taxon>
        <taxon>Erwiniaceae</taxon>
        <taxon>Pantoea</taxon>
    </lineage>
</organism>
<dbReference type="Proteomes" id="UP000193749">
    <property type="component" value="Unassembled WGS sequence"/>
</dbReference>
<dbReference type="AlphaFoldDB" id="A0A1X1ET43"/>
<keyword evidence="2" id="KW-1185">Reference proteome</keyword>
<reference evidence="1 2" key="1">
    <citation type="journal article" date="2017" name="Antonie Van Leeuwenhoek">
        <title>Phylogenomic resolution of the bacterial genus Pantoea and its relationship with Erwinia and Tatumella.</title>
        <authorList>
            <person name="Palmer M."/>
            <person name="Steenkamp E.T."/>
            <person name="Coetzee M.P."/>
            <person name="Chan W.Y."/>
            <person name="van Zyl E."/>
            <person name="De Maayer P."/>
            <person name="Coutinho T.A."/>
            <person name="Blom J."/>
            <person name="Smits T.H."/>
            <person name="Duffy B."/>
            <person name="Venter S.N."/>
        </authorList>
    </citation>
    <scope>NUCLEOTIDE SEQUENCE [LARGE SCALE GENOMIC DNA]</scope>
    <source>
        <strain evidence="1 2">LMG 2657</strain>
    </source>
</reference>
<sequence>MKFIEWLKSLFIKPKEEKSEMPDENEVVQTEQPAATDITEVVLAKLKELVVAAGDKAHTVIDDLIAVAKKLA</sequence>
<dbReference type="EMBL" id="MLJI01000001">
    <property type="protein sequence ID" value="ORM93137.1"/>
    <property type="molecule type" value="Genomic_DNA"/>
</dbReference>
<dbReference type="RefSeq" id="WP_084873792.1">
    <property type="nucleotide sequence ID" value="NZ_JAGGMY010000001.1"/>
</dbReference>
<dbReference type="OrthoDB" id="9882226at2"/>
<proteinExistence type="predicted"/>
<gene>
    <name evidence="1" type="ORF">HA50_07175</name>
</gene>
<evidence type="ECO:0000313" key="2">
    <source>
        <dbReference type="Proteomes" id="UP000193749"/>
    </source>
</evidence>